<feature type="region of interest" description="Disordered" evidence="1">
    <location>
        <begin position="536"/>
        <end position="555"/>
    </location>
</feature>
<feature type="compositionally biased region" description="Low complexity" evidence="1">
    <location>
        <begin position="470"/>
        <end position="481"/>
    </location>
</feature>
<feature type="compositionally biased region" description="Polar residues" evidence="1">
    <location>
        <begin position="358"/>
        <end position="370"/>
    </location>
</feature>
<reference evidence="2" key="1">
    <citation type="submission" date="2022-11" db="EMBL/GenBank/DDBJ databases">
        <authorList>
            <person name="Petersen C."/>
        </authorList>
    </citation>
    <scope>NUCLEOTIDE SEQUENCE</scope>
    <source>
        <strain evidence="2">IBT 34128</strain>
    </source>
</reference>
<proteinExistence type="predicted"/>
<feature type="compositionally biased region" description="Polar residues" evidence="1">
    <location>
        <begin position="291"/>
        <end position="302"/>
    </location>
</feature>
<feature type="compositionally biased region" description="Low complexity" evidence="1">
    <location>
        <begin position="309"/>
        <end position="320"/>
    </location>
</feature>
<dbReference type="GeneID" id="81396424"/>
<feature type="compositionally biased region" description="Polar residues" evidence="1">
    <location>
        <begin position="613"/>
        <end position="631"/>
    </location>
</feature>
<feature type="compositionally biased region" description="Basic and acidic residues" evidence="1">
    <location>
        <begin position="696"/>
        <end position="711"/>
    </location>
</feature>
<feature type="compositionally biased region" description="Polar residues" evidence="1">
    <location>
        <begin position="125"/>
        <end position="135"/>
    </location>
</feature>
<evidence type="ECO:0000313" key="3">
    <source>
        <dbReference type="Proteomes" id="UP001141434"/>
    </source>
</evidence>
<feature type="compositionally biased region" description="Low complexity" evidence="1">
    <location>
        <begin position="229"/>
        <end position="249"/>
    </location>
</feature>
<evidence type="ECO:0000313" key="2">
    <source>
        <dbReference type="EMBL" id="KAJ5091858.1"/>
    </source>
</evidence>
<feature type="region of interest" description="Disordered" evidence="1">
    <location>
        <begin position="87"/>
        <end position="198"/>
    </location>
</feature>
<feature type="compositionally biased region" description="Polar residues" evidence="1">
    <location>
        <begin position="31"/>
        <end position="53"/>
    </location>
</feature>
<gene>
    <name evidence="2" type="ORF">NUU61_006728</name>
</gene>
<feature type="region of interest" description="Disordered" evidence="1">
    <location>
        <begin position="1"/>
        <end position="74"/>
    </location>
</feature>
<feature type="compositionally biased region" description="Low complexity" evidence="1">
    <location>
        <begin position="728"/>
        <end position="767"/>
    </location>
</feature>
<feature type="compositionally biased region" description="Basic and acidic residues" evidence="1">
    <location>
        <begin position="111"/>
        <end position="122"/>
    </location>
</feature>
<dbReference type="OrthoDB" id="3438840at2759"/>
<dbReference type="RefSeq" id="XP_056510055.1">
    <property type="nucleotide sequence ID" value="XM_056657255.1"/>
</dbReference>
<comment type="caution">
    <text evidence="2">The sequence shown here is derived from an EMBL/GenBank/DDBJ whole genome shotgun (WGS) entry which is preliminary data.</text>
</comment>
<feature type="region of interest" description="Disordered" evidence="1">
    <location>
        <begin position="684"/>
        <end position="770"/>
    </location>
</feature>
<dbReference type="Proteomes" id="UP001141434">
    <property type="component" value="Unassembled WGS sequence"/>
</dbReference>
<feature type="compositionally biased region" description="Polar residues" evidence="1">
    <location>
        <begin position="274"/>
        <end position="283"/>
    </location>
</feature>
<organism evidence="2 3">
    <name type="scientific">Penicillium alfredii</name>
    <dbReference type="NCBI Taxonomy" id="1506179"/>
    <lineage>
        <taxon>Eukaryota</taxon>
        <taxon>Fungi</taxon>
        <taxon>Dikarya</taxon>
        <taxon>Ascomycota</taxon>
        <taxon>Pezizomycotina</taxon>
        <taxon>Eurotiomycetes</taxon>
        <taxon>Eurotiomycetidae</taxon>
        <taxon>Eurotiales</taxon>
        <taxon>Aspergillaceae</taxon>
        <taxon>Penicillium</taxon>
    </lineage>
</organism>
<feature type="region of interest" description="Disordered" evidence="1">
    <location>
        <begin position="465"/>
        <end position="514"/>
    </location>
</feature>
<feature type="region of interest" description="Disordered" evidence="1">
    <location>
        <begin position="613"/>
        <end position="646"/>
    </location>
</feature>
<feature type="compositionally biased region" description="Basic and acidic residues" evidence="1">
    <location>
        <begin position="483"/>
        <end position="501"/>
    </location>
</feature>
<feature type="region of interest" description="Disordered" evidence="1">
    <location>
        <begin position="342"/>
        <end position="409"/>
    </location>
</feature>
<protein>
    <submittedName>
        <fullName evidence="2">Uncharacterized protein</fullName>
    </submittedName>
</protein>
<name>A0A9W9K3L4_9EURO</name>
<sequence length="824" mass="89558">MPSLTLTDPDMILPYDGERESQTPSPPSQLAYLSNLNTRHGSTDSNVGSSTAPAANRPKKNFSRHAWTHEDVNVTRRLSDIGEELSPARLDGFADGPEAGPEQGLASSPLLREHSDAPEARDQAAWSSSNSTISAGSKRAPEDVAAPQNARAASPKDKVPEPANAPSVADESKPSLPDSNIVASAAAEGKGPGDEFSSAILSSEAERILENAKKRLTLMEGNLNRARSSVRLTPSPSPSSSSGLQPLALGQPVGGLYRSISRTDRRGSALRRQSFLSQDTTNNRHSRVHSDTNFPPESSLSPDTKRLSRSVSAMGASSSSHFNNDDRSFRYDPTRAYLTHRASISSIKRPSSDKDQSAESAQSPISQEGSAESPGGLGVSAEDDSKSNPADFSPVYSSYGPPSRAQSQLQVRDLQYQMKGLHIKISSLKVKTQEDNLRRRSLQSLRTPSPLTAISPWYSNAMELRDGRSSRGSTARRGASSEYTRDVTSHNETVHARDRDQFGQAEHSPVDPDRVRLSQRFSAGWQAAESLEYADGRQSVAESMYEDAEDGGYDDGDIDREALDEILREPLDEDLDVPLDFLNNTDARPHEEREDAFDYEHFILHSALGNYTRQVHRASQGSHASGETTRPQHLRHSRTNSSMSDSTVATFATATEGDQIPEEEDDIGSVLYWDRRFNHELRHRHVHNHQPSPIEETDRSETPRGTRDDSRTATPVDPSNSSPEKATGRSSSATGSATPTSLASSLVSTVRAASSPHPGSTTPTSGGINEDDTQILEQLFSSLGNVCMDLQAITTSPDPDIKAARVLRRRLDAARRVLDGELDT</sequence>
<accession>A0A9W9K3L4</accession>
<reference evidence="2" key="2">
    <citation type="journal article" date="2023" name="IMA Fungus">
        <title>Comparative genomic study of the Penicillium genus elucidates a diverse pangenome and 15 lateral gene transfer events.</title>
        <authorList>
            <person name="Petersen C."/>
            <person name="Sorensen T."/>
            <person name="Nielsen M.R."/>
            <person name="Sondergaard T.E."/>
            <person name="Sorensen J.L."/>
            <person name="Fitzpatrick D.A."/>
            <person name="Frisvad J.C."/>
            <person name="Nielsen K.L."/>
        </authorList>
    </citation>
    <scope>NUCLEOTIDE SEQUENCE</scope>
    <source>
        <strain evidence="2">IBT 34128</strain>
    </source>
</reference>
<dbReference type="AlphaFoldDB" id="A0A9W9K3L4"/>
<feature type="compositionally biased region" description="Acidic residues" evidence="1">
    <location>
        <begin position="544"/>
        <end position="555"/>
    </location>
</feature>
<dbReference type="EMBL" id="JAPMSZ010000009">
    <property type="protein sequence ID" value="KAJ5091858.1"/>
    <property type="molecule type" value="Genomic_DNA"/>
</dbReference>
<feature type="region of interest" description="Disordered" evidence="1">
    <location>
        <begin position="223"/>
        <end position="330"/>
    </location>
</feature>
<keyword evidence="3" id="KW-1185">Reference proteome</keyword>
<evidence type="ECO:0000256" key="1">
    <source>
        <dbReference type="SAM" id="MobiDB-lite"/>
    </source>
</evidence>